<evidence type="ECO:0000313" key="1">
    <source>
        <dbReference type="EMBL" id="RRR73901.1"/>
    </source>
</evidence>
<evidence type="ECO:0000313" key="2">
    <source>
        <dbReference type="Proteomes" id="UP000280307"/>
    </source>
</evidence>
<reference evidence="1 2" key="1">
    <citation type="submission" date="2018-12" db="EMBL/GenBank/DDBJ databases">
        <title>Genome Sequence of Candidatus Viridilinea halotolerans isolated from saline sulfide-rich spring.</title>
        <authorList>
            <person name="Grouzdev D.S."/>
            <person name="Burganskaya E.I."/>
            <person name="Krutkina M.S."/>
            <person name="Sukhacheva M.V."/>
            <person name="Gorlenko V.M."/>
        </authorList>
    </citation>
    <scope>NUCLEOTIDE SEQUENCE [LARGE SCALE GENOMIC DNA]</scope>
    <source>
        <strain evidence="1">Chok-6</strain>
    </source>
</reference>
<gene>
    <name evidence="1" type="ORF">EI684_08100</name>
</gene>
<accession>A0A426U2N1</accession>
<dbReference type="EMBL" id="RSAS01000308">
    <property type="protein sequence ID" value="RRR73901.1"/>
    <property type="molecule type" value="Genomic_DNA"/>
</dbReference>
<protein>
    <submittedName>
        <fullName evidence="1">Uncharacterized protein</fullName>
    </submittedName>
</protein>
<name>A0A426U2N1_9CHLR</name>
<comment type="caution">
    <text evidence="1">The sequence shown here is derived from an EMBL/GenBank/DDBJ whole genome shotgun (WGS) entry which is preliminary data.</text>
</comment>
<organism evidence="1 2">
    <name type="scientific">Candidatus Viridilinea halotolerans</name>
    <dbReference type="NCBI Taxonomy" id="2491704"/>
    <lineage>
        <taxon>Bacteria</taxon>
        <taxon>Bacillati</taxon>
        <taxon>Chloroflexota</taxon>
        <taxon>Chloroflexia</taxon>
        <taxon>Chloroflexales</taxon>
        <taxon>Chloroflexineae</taxon>
        <taxon>Oscillochloridaceae</taxon>
        <taxon>Candidatus Viridilinea</taxon>
    </lineage>
</organism>
<sequence length="63" mass="6945">MLDGIISTQLVGADADKLGEMAAMINQESSIGEFFGEEDDDRIVELKRIDGVWYFVDTGDFGL</sequence>
<proteinExistence type="predicted"/>
<dbReference type="Proteomes" id="UP000280307">
    <property type="component" value="Unassembled WGS sequence"/>
</dbReference>
<dbReference type="AlphaFoldDB" id="A0A426U2N1"/>